<comment type="caution">
    <text evidence="2">The sequence shown here is derived from an EMBL/GenBank/DDBJ whole genome shotgun (WGS) entry which is preliminary data.</text>
</comment>
<protein>
    <submittedName>
        <fullName evidence="2">Uncharacterized protein</fullName>
    </submittedName>
</protein>
<name>A0A2V3IG10_9FLOR</name>
<reference evidence="2 3" key="1">
    <citation type="journal article" date="2018" name="Mol. Biol. Evol.">
        <title>Analysis of the draft genome of the red seaweed Gracilariopsis chorda provides insights into genome size evolution in Rhodophyta.</title>
        <authorList>
            <person name="Lee J."/>
            <person name="Yang E.C."/>
            <person name="Graf L."/>
            <person name="Yang J.H."/>
            <person name="Qiu H."/>
            <person name="Zel Zion U."/>
            <person name="Chan C.X."/>
            <person name="Stephens T.G."/>
            <person name="Weber A.P.M."/>
            <person name="Boo G.H."/>
            <person name="Boo S.M."/>
            <person name="Kim K.M."/>
            <person name="Shin Y."/>
            <person name="Jung M."/>
            <person name="Lee S.J."/>
            <person name="Yim H.S."/>
            <person name="Lee J.H."/>
            <person name="Bhattacharya D."/>
            <person name="Yoon H.S."/>
        </authorList>
    </citation>
    <scope>NUCLEOTIDE SEQUENCE [LARGE SCALE GENOMIC DNA]</scope>
    <source>
        <strain evidence="2 3">SKKU-2015</strain>
        <tissue evidence="2">Whole body</tissue>
    </source>
</reference>
<gene>
    <name evidence="2" type="ORF">BWQ96_09265</name>
</gene>
<dbReference type="AlphaFoldDB" id="A0A2V3IG10"/>
<dbReference type="EMBL" id="NBIV01000243">
    <property type="protein sequence ID" value="PXF41025.1"/>
    <property type="molecule type" value="Genomic_DNA"/>
</dbReference>
<feature type="compositionally biased region" description="Basic and acidic residues" evidence="1">
    <location>
        <begin position="1"/>
        <end position="11"/>
    </location>
</feature>
<evidence type="ECO:0000256" key="1">
    <source>
        <dbReference type="SAM" id="MobiDB-lite"/>
    </source>
</evidence>
<evidence type="ECO:0000313" key="2">
    <source>
        <dbReference type="EMBL" id="PXF41025.1"/>
    </source>
</evidence>
<dbReference type="Proteomes" id="UP000247409">
    <property type="component" value="Unassembled WGS sequence"/>
</dbReference>
<sequence>MSFDVEEKNHVEPVQVQKKSVWEEPPASDDVTTLRETRPVRSRSGLATP</sequence>
<organism evidence="2 3">
    <name type="scientific">Gracilariopsis chorda</name>
    <dbReference type="NCBI Taxonomy" id="448386"/>
    <lineage>
        <taxon>Eukaryota</taxon>
        <taxon>Rhodophyta</taxon>
        <taxon>Florideophyceae</taxon>
        <taxon>Rhodymeniophycidae</taxon>
        <taxon>Gracilariales</taxon>
        <taxon>Gracilariaceae</taxon>
        <taxon>Gracilariopsis</taxon>
    </lineage>
</organism>
<feature type="region of interest" description="Disordered" evidence="1">
    <location>
        <begin position="1"/>
        <end position="49"/>
    </location>
</feature>
<keyword evidence="3" id="KW-1185">Reference proteome</keyword>
<accession>A0A2V3IG10</accession>
<evidence type="ECO:0000313" key="3">
    <source>
        <dbReference type="Proteomes" id="UP000247409"/>
    </source>
</evidence>
<proteinExistence type="predicted"/>